<dbReference type="STRING" id="2741.SAMN04489866_106114"/>
<sequence length="113" mass="12819">MPQIKNHARTLTLSEKDIPFRQMAETLKLLGNANRLMILSILADSPQSVTAIHQLINESTKLSQSSLSQHLALLRAYKIVNFKKHGQRATYYISNDRIIELLKALEAFNSSQE</sequence>
<dbReference type="InterPro" id="IPR051011">
    <property type="entry name" value="Metal_resp_trans_reg"/>
</dbReference>
<evidence type="ECO:0000256" key="3">
    <source>
        <dbReference type="ARBA" id="ARBA00023163"/>
    </source>
</evidence>
<organism evidence="5 6">
    <name type="scientific">Peptococcus niger</name>
    <dbReference type="NCBI Taxonomy" id="2741"/>
    <lineage>
        <taxon>Bacteria</taxon>
        <taxon>Bacillati</taxon>
        <taxon>Bacillota</taxon>
        <taxon>Clostridia</taxon>
        <taxon>Eubacteriales</taxon>
        <taxon>Peptococcaceae</taxon>
        <taxon>Peptococcus</taxon>
    </lineage>
</organism>
<dbReference type="PRINTS" id="PR00778">
    <property type="entry name" value="HTHARSR"/>
</dbReference>
<dbReference type="PROSITE" id="PS50987">
    <property type="entry name" value="HTH_ARSR_2"/>
    <property type="match status" value="1"/>
</dbReference>
<keyword evidence="6" id="KW-1185">Reference proteome</keyword>
<evidence type="ECO:0000256" key="2">
    <source>
        <dbReference type="ARBA" id="ARBA00023125"/>
    </source>
</evidence>
<dbReference type="InterPro" id="IPR011991">
    <property type="entry name" value="ArsR-like_HTH"/>
</dbReference>
<proteinExistence type="predicted"/>
<reference evidence="5 6" key="1">
    <citation type="submission" date="2016-10" db="EMBL/GenBank/DDBJ databases">
        <authorList>
            <person name="de Groot N.N."/>
        </authorList>
    </citation>
    <scope>NUCLEOTIDE SEQUENCE [LARGE SCALE GENOMIC DNA]</scope>
    <source>
        <strain evidence="5 6">DSM 20475</strain>
    </source>
</reference>
<dbReference type="RefSeq" id="WP_091791887.1">
    <property type="nucleotide sequence ID" value="NZ_FNAF01000006.1"/>
</dbReference>
<protein>
    <submittedName>
        <fullName evidence="5">DNA-binding transcriptional regulator, ArsR family</fullName>
    </submittedName>
</protein>
<dbReference type="NCBIfam" id="NF033788">
    <property type="entry name" value="HTH_metalloreg"/>
    <property type="match status" value="1"/>
</dbReference>
<dbReference type="EMBL" id="FNAF01000006">
    <property type="protein sequence ID" value="SDD75824.1"/>
    <property type="molecule type" value="Genomic_DNA"/>
</dbReference>
<dbReference type="OrthoDB" id="1853739at2"/>
<feature type="domain" description="HTH arsR-type" evidence="4">
    <location>
        <begin position="15"/>
        <end position="113"/>
    </location>
</feature>
<dbReference type="Pfam" id="PF01022">
    <property type="entry name" value="HTH_5"/>
    <property type="match status" value="1"/>
</dbReference>
<dbReference type="SMART" id="SM00418">
    <property type="entry name" value="HTH_ARSR"/>
    <property type="match status" value="1"/>
</dbReference>
<gene>
    <name evidence="5" type="ORF">SAMN04489866_106114</name>
</gene>
<dbReference type="Gene3D" id="1.10.10.10">
    <property type="entry name" value="Winged helix-like DNA-binding domain superfamily/Winged helix DNA-binding domain"/>
    <property type="match status" value="1"/>
</dbReference>
<dbReference type="CDD" id="cd00090">
    <property type="entry name" value="HTH_ARSR"/>
    <property type="match status" value="1"/>
</dbReference>
<name>A0A1G6XC90_PEPNI</name>
<evidence type="ECO:0000259" key="4">
    <source>
        <dbReference type="PROSITE" id="PS50987"/>
    </source>
</evidence>
<keyword evidence="1" id="KW-0805">Transcription regulation</keyword>
<evidence type="ECO:0000256" key="1">
    <source>
        <dbReference type="ARBA" id="ARBA00023015"/>
    </source>
</evidence>
<dbReference type="PANTHER" id="PTHR43132:SF2">
    <property type="entry name" value="ARSENICAL RESISTANCE OPERON REPRESSOR ARSR-RELATED"/>
    <property type="match status" value="1"/>
</dbReference>
<evidence type="ECO:0000313" key="5">
    <source>
        <dbReference type="EMBL" id="SDD75824.1"/>
    </source>
</evidence>
<dbReference type="PANTHER" id="PTHR43132">
    <property type="entry name" value="ARSENICAL RESISTANCE OPERON REPRESSOR ARSR-RELATED"/>
    <property type="match status" value="1"/>
</dbReference>
<dbReference type="SUPFAM" id="SSF46785">
    <property type="entry name" value="Winged helix' DNA-binding domain"/>
    <property type="match status" value="1"/>
</dbReference>
<dbReference type="Proteomes" id="UP000198995">
    <property type="component" value="Unassembled WGS sequence"/>
</dbReference>
<keyword evidence="2 5" id="KW-0238">DNA-binding</keyword>
<dbReference type="GO" id="GO:0003677">
    <property type="term" value="F:DNA binding"/>
    <property type="evidence" value="ECO:0007669"/>
    <property type="project" value="UniProtKB-KW"/>
</dbReference>
<evidence type="ECO:0000313" key="6">
    <source>
        <dbReference type="Proteomes" id="UP000198995"/>
    </source>
</evidence>
<accession>A0A1G6XC90</accession>
<dbReference type="InterPro" id="IPR001845">
    <property type="entry name" value="HTH_ArsR_DNA-bd_dom"/>
</dbReference>
<dbReference type="AlphaFoldDB" id="A0A1G6XC90"/>
<dbReference type="InterPro" id="IPR036388">
    <property type="entry name" value="WH-like_DNA-bd_sf"/>
</dbReference>
<keyword evidence="3" id="KW-0804">Transcription</keyword>
<dbReference type="GO" id="GO:0003700">
    <property type="term" value="F:DNA-binding transcription factor activity"/>
    <property type="evidence" value="ECO:0007669"/>
    <property type="project" value="InterPro"/>
</dbReference>
<dbReference type="InterPro" id="IPR036390">
    <property type="entry name" value="WH_DNA-bd_sf"/>
</dbReference>